<gene>
    <name evidence="1" type="ORF">L1987_29158</name>
</gene>
<keyword evidence="2" id="KW-1185">Reference proteome</keyword>
<name>A0ACB9I1W0_9ASTR</name>
<sequence length="85" mass="9554">MPILHVWANENKKSTKFKDQNNIDVSSLSVLPSSQYLCSFRHTSSTSLIQSIFWGFTLITESSSPYARRVSSALSQKFAANIQLL</sequence>
<reference evidence="2" key="1">
    <citation type="journal article" date="2022" name="Mol. Ecol. Resour.">
        <title>The genomes of chicory, endive, great burdock and yacon provide insights into Asteraceae palaeo-polyploidization history and plant inulin production.</title>
        <authorList>
            <person name="Fan W."/>
            <person name="Wang S."/>
            <person name="Wang H."/>
            <person name="Wang A."/>
            <person name="Jiang F."/>
            <person name="Liu H."/>
            <person name="Zhao H."/>
            <person name="Xu D."/>
            <person name="Zhang Y."/>
        </authorList>
    </citation>
    <scope>NUCLEOTIDE SEQUENCE [LARGE SCALE GENOMIC DNA]</scope>
    <source>
        <strain evidence="2">cv. Yunnan</strain>
    </source>
</reference>
<accession>A0ACB9I1W0</accession>
<organism evidence="1 2">
    <name type="scientific">Smallanthus sonchifolius</name>
    <dbReference type="NCBI Taxonomy" id="185202"/>
    <lineage>
        <taxon>Eukaryota</taxon>
        <taxon>Viridiplantae</taxon>
        <taxon>Streptophyta</taxon>
        <taxon>Embryophyta</taxon>
        <taxon>Tracheophyta</taxon>
        <taxon>Spermatophyta</taxon>
        <taxon>Magnoliopsida</taxon>
        <taxon>eudicotyledons</taxon>
        <taxon>Gunneridae</taxon>
        <taxon>Pentapetalae</taxon>
        <taxon>asterids</taxon>
        <taxon>campanulids</taxon>
        <taxon>Asterales</taxon>
        <taxon>Asteraceae</taxon>
        <taxon>Asteroideae</taxon>
        <taxon>Heliantheae alliance</taxon>
        <taxon>Millerieae</taxon>
        <taxon>Smallanthus</taxon>
    </lineage>
</organism>
<protein>
    <submittedName>
        <fullName evidence="1">Uncharacterized protein</fullName>
    </submittedName>
</protein>
<evidence type="ECO:0000313" key="1">
    <source>
        <dbReference type="EMBL" id="KAI3801057.1"/>
    </source>
</evidence>
<proteinExistence type="predicted"/>
<comment type="caution">
    <text evidence="1">The sequence shown here is derived from an EMBL/GenBank/DDBJ whole genome shotgun (WGS) entry which is preliminary data.</text>
</comment>
<reference evidence="1 2" key="2">
    <citation type="journal article" date="2022" name="Mol. Ecol. Resour.">
        <title>The genomes of chicory, endive, great burdock and yacon provide insights into Asteraceae paleo-polyploidization history and plant inulin production.</title>
        <authorList>
            <person name="Fan W."/>
            <person name="Wang S."/>
            <person name="Wang H."/>
            <person name="Wang A."/>
            <person name="Jiang F."/>
            <person name="Liu H."/>
            <person name="Zhao H."/>
            <person name="Xu D."/>
            <person name="Zhang Y."/>
        </authorList>
    </citation>
    <scope>NUCLEOTIDE SEQUENCE [LARGE SCALE GENOMIC DNA]</scope>
    <source>
        <strain evidence="2">cv. Yunnan</strain>
        <tissue evidence="1">Leaves</tissue>
    </source>
</reference>
<dbReference type="Proteomes" id="UP001056120">
    <property type="component" value="Linkage Group LG10"/>
</dbReference>
<dbReference type="EMBL" id="CM042027">
    <property type="protein sequence ID" value="KAI3801057.1"/>
    <property type="molecule type" value="Genomic_DNA"/>
</dbReference>
<evidence type="ECO:0000313" key="2">
    <source>
        <dbReference type="Proteomes" id="UP001056120"/>
    </source>
</evidence>